<evidence type="ECO:0000256" key="2">
    <source>
        <dbReference type="ARBA" id="ARBA00022692"/>
    </source>
</evidence>
<evidence type="ECO:0000256" key="4">
    <source>
        <dbReference type="ARBA" id="ARBA00023136"/>
    </source>
</evidence>
<sequence length="186" mass="19491">MADHPTLISILEITGILGSALAAGFNISTTYLTIPIIITPAPGLKPHASTLALQWKTLYDRGKIAVIPLGMGSAASFALRALLEFKNPSTGPNVASKDSIGSLFVVAAILAVSFAPYTQIIMGGVNEALWQRAIVAAASSGTSDEQKDENTVQELIQRWSRLNLFRGIILLGAAVVGSWASFAAAV</sequence>
<comment type="subcellular location">
    <subcellularLocation>
        <location evidence="1">Membrane</location>
        <topology evidence="1">Multi-pass membrane protein</topology>
    </subcellularLocation>
</comment>
<dbReference type="PANTHER" id="PTHR35042:SF1">
    <property type="entry name" value="DUF1772-DOMAIN-CONTAINING PROTEIN"/>
    <property type="match status" value="1"/>
</dbReference>
<feature type="transmembrane region" description="Helical" evidence="6">
    <location>
        <begin position="103"/>
        <end position="122"/>
    </location>
</feature>
<evidence type="ECO:0000256" key="5">
    <source>
        <dbReference type="ARBA" id="ARBA00034313"/>
    </source>
</evidence>
<keyword evidence="8" id="KW-1185">Reference proteome</keyword>
<organism evidence="7 8">
    <name type="scientific">Paecilomyces lecythidis</name>
    <dbReference type="NCBI Taxonomy" id="3004212"/>
    <lineage>
        <taxon>Eukaryota</taxon>
        <taxon>Fungi</taxon>
        <taxon>Dikarya</taxon>
        <taxon>Ascomycota</taxon>
        <taxon>Pezizomycotina</taxon>
        <taxon>Eurotiomycetes</taxon>
        <taxon>Eurotiomycetidae</taxon>
        <taxon>Eurotiales</taxon>
        <taxon>Thermoascaceae</taxon>
        <taxon>Paecilomyces</taxon>
    </lineage>
</organism>
<feature type="transmembrane region" description="Helical" evidence="6">
    <location>
        <begin position="64"/>
        <end position="83"/>
    </location>
</feature>
<comment type="caution">
    <text evidence="7">The sequence shown here is derived from an EMBL/GenBank/DDBJ whole genome shotgun (WGS) entry which is preliminary data.</text>
</comment>
<evidence type="ECO:0000256" key="3">
    <source>
        <dbReference type="ARBA" id="ARBA00022989"/>
    </source>
</evidence>
<reference evidence="7 8" key="1">
    <citation type="journal article" date="2024" name="IMA Fungus">
        <title>IMA Genome - F19 : A genome assembly and annotation guide to empower mycologists, including annotated draft genome sequences of Ceratocystis pirilliformis, Diaporthe australafricana, Fusarium ophioides, Paecilomyces lecythidis, and Sporothrix stenoceras.</title>
        <authorList>
            <person name="Aylward J."/>
            <person name="Wilson A.M."/>
            <person name="Visagie C.M."/>
            <person name="Spraker J."/>
            <person name="Barnes I."/>
            <person name="Buitendag C."/>
            <person name="Ceriani C."/>
            <person name="Del Mar Angel L."/>
            <person name="du Plessis D."/>
            <person name="Fuchs T."/>
            <person name="Gasser K."/>
            <person name="Kramer D."/>
            <person name="Li W."/>
            <person name="Munsamy K."/>
            <person name="Piso A."/>
            <person name="Price J.L."/>
            <person name="Sonnekus B."/>
            <person name="Thomas C."/>
            <person name="van der Nest A."/>
            <person name="van Dijk A."/>
            <person name="van Heerden A."/>
            <person name="van Vuuren N."/>
            <person name="Yilmaz N."/>
            <person name="Duong T.A."/>
            <person name="van der Merwe N.A."/>
            <person name="Wingfield M.J."/>
            <person name="Wingfield B.D."/>
        </authorList>
    </citation>
    <scope>NUCLEOTIDE SEQUENCE [LARGE SCALE GENOMIC DNA]</scope>
    <source>
        <strain evidence="7 8">CMW 18167</strain>
    </source>
</reference>
<accession>A0ABR3XWI3</accession>
<keyword evidence="3 6" id="KW-1133">Transmembrane helix</keyword>
<feature type="transmembrane region" description="Helical" evidence="6">
    <location>
        <begin position="164"/>
        <end position="185"/>
    </location>
</feature>
<dbReference type="Proteomes" id="UP001583193">
    <property type="component" value="Unassembled WGS sequence"/>
</dbReference>
<dbReference type="PANTHER" id="PTHR35042">
    <property type="entry name" value="ANTHRONE OXYGENASE ENCC"/>
    <property type="match status" value="1"/>
</dbReference>
<protein>
    <recommendedName>
        <fullName evidence="9">DUF1772-domain-containing protein</fullName>
    </recommendedName>
</protein>
<dbReference type="InterPro" id="IPR013901">
    <property type="entry name" value="Anthrone_oxy"/>
</dbReference>
<keyword evidence="2 6" id="KW-0812">Transmembrane</keyword>
<comment type="similarity">
    <text evidence="5">Belongs to the anthrone oxygenase family.</text>
</comment>
<proteinExistence type="inferred from homology"/>
<evidence type="ECO:0008006" key="9">
    <source>
        <dbReference type="Google" id="ProtNLM"/>
    </source>
</evidence>
<evidence type="ECO:0000313" key="8">
    <source>
        <dbReference type="Proteomes" id="UP001583193"/>
    </source>
</evidence>
<dbReference type="EMBL" id="JAVDPF010000009">
    <property type="protein sequence ID" value="KAL1880373.1"/>
    <property type="molecule type" value="Genomic_DNA"/>
</dbReference>
<name>A0ABR3XWI3_9EURO</name>
<dbReference type="Pfam" id="PF08592">
    <property type="entry name" value="Anthrone_oxy"/>
    <property type="match status" value="1"/>
</dbReference>
<evidence type="ECO:0000256" key="6">
    <source>
        <dbReference type="SAM" id="Phobius"/>
    </source>
</evidence>
<gene>
    <name evidence="7" type="ORF">Plec18167_003777</name>
</gene>
<keyword evidence="4 6" id="KW-0472">Membrane</keyword>
<evidence type="ECO:0000256" key="1">
    <source>
        <dbReference type="ARBA" id="ARBA00004141"/>
    </source>
</evidence>
<evidence type="ECO:0000313" key="7">
    <source>
        <dbReference type="EMBL" id="KAL1880373.1"/>
    </source>
</evidence>